<dbReference type="AlphaFoldDB" id="A0A1M4UE02"/>
<evidence type="ECO:0000259" key="1">
    <source>
        <dbReference type="Pfam" id="PF04784"/>
    </source>
</evidence>
<reference evidence="2 3" key="1">
    <citation type="submission" date="2016-11" db="EMBL/GenBank/DDBJ databases">
        <authorList>
            <person name="Jaros S."/>
            <person name="Januszkiewicz K."/>
            <person name="Wedrychowicz H."/>
        </authorList>
    </citation>
    <scope>NUCLEOTIDE SEQUENCE [LARGE SCALE GENOMIC DNA]</scope>
    <source>
        <strain evidence="2 3">DSM 25661</strain>
    </source>
</reference>
<dbReference type="PANTHER" id="PTHR34386">
    <property type="entry name" value="GLUTAREDOXIN"/>
    <property type="match status" value="1"/>
</dbReference>
<evidence type="ECO:0000313" key="2">
    <source>
        <dbReference type="EMBL" id="SHE54868.1"/>
    </source>
</evidence>
<dbReference type="EMBL" id="FQTW01000002">
    <property type="protein sequence ID" value="SHE54868.1"/>
    <property type="molecule type" value="Genomic_DNA"/>
</dbReference>
<protein>
    <recommendedName>
        <fullName evidence="1">DUF547 domain-containing protein</fullName>
    </recommendedName>
</protein>
<keyword evidence="3" id="KW-1185">Reference proteome</keyword>
<dbReference type="RefSeq" id="WP_073192440.1">
    <property type="nucleotide sequence ID" value="NZ_FQTW01000002.1"/>
</dbReference>
<dbReference type="Proteomes" id="UP000184462">
    <property type="component" value="Unassembled WGS sequence"/>
</dbReference>
<gene>
    <name evidence="2" type="ORF">SAMN05444278_102311</name>
</gene>
<dbReference type="InterPro" id="IPR006869">
    <property type="entry name" value="DUF547"/>
</dbReference>
<name>A0A1M4UE02_9FLAO</name>
<dbReference type="PANTHER" id="PTHR34386:SF1">
    <property type="entry name" value="GLUTAREDOXIN-LIKE PROTEIN NRDH"/>
    <property type="match status" value="1"/>
</dbReference>
<dbReference type="GO" id="GO:0009055">
    <property type="term" value="F:electron transfer activity"/>
    <property type="evidence" value="ECO:0007669"/>
    <property type="project" value="TreeGrafter"/>
</dbReference>
<proteinExistence type="predicted"/>
<evidence type="ECO:0000313" key="3">
    <source>
        <dbReference type="Proteomes" id="UP000184462"/>
    </source>
</evidence>
<feature type="domain" description="DUF547" evidence="1">
    <location>
        <begin position="67"/>
        <end position="176"/>
    </location>
</feature>
<dbReference type="STRING" id="1155689.SAMN05444278_102311"/>
<dbReference type="InterPro" id="IPR051548">
    <property type="entry name" value="Grx-like_ET"/>
</dbReference>
<accession>A0A1M4UE02</accession>
<sequence length="238" mass="27627">MKRCFFILSFFITLVVQSQDIHKHQLWDDLLQAFVNDDGLVNYAAFKTKEAELDLYLSQLNKQYQPTQFTKAQKKAYLINAYNAYTIKLILKHYPIKSIKDIGGFLENPFKIKFAQLGEKTYSLDQIEKDMLLEMGDPRVHFAVNCASFSCPSLSNKAYVADELNLQLELASQKFINSDKNSIKQNQLKLSKIFKWYSSDFEAHSGSVIRFIQNYYSGRLSSDADLEYLNYSWALNKQ</sequence>
<organism evidence="2 3">
    <name type="scientific">Psychroflexus salarius</name>
    <dbReference type="NCBI Taxonomy" id="1155689"/>
    <lineage>
        <taxon>Bacteria</taxon>
        <taxon>Pseudomonadati</taxon>
        <taxon>Bacteroidota</taxon>
        <taxon>Flavobacteriia</taxon>
        <taxon>Flavobacteriales</taxon>
        <taxon>Flavobacteriaceae</taxon>
        <taxon>Psychroflexus</taxon>
    </lineage>
</organism>
<dbReference type="GO" id="GO:0045454">
    <property type="term" value="P:cell redox homeostasis"/>
    <property type="evidence" value="ECO:0007669"/>
    <property type="project" value="TreeGrafter"/>
</dbReference>
<dbReference type="OrthoDB" id="526867at2"/>
<dbReference type="Pfam" id="PF04784">
    <property type="entry name" value="DUF547"/>
    <property type="match status" value="1"/>
</dbReference>